<protein>
    <submittedName>
        <fullName evidence="2">Uncharacterized protein</fullName>
    </submittedName>
</protein>
<reference evidence="2 3" key="1">
    <citation type="submission" date="2024-04" db="EMBL/GenBank/DDBJ databases">
        <authorList>
            <person name="Waldvogel A.-M."/>
            <person name="Schoenle A."/>
        </authorList>
    </citation>
    <scope>NUCLEOTIDE SEQUENCE [LARGE SCALE GENOMIC DNA]</scope>
</reference>
<keyword evidence="3" id="KW-1185">Reference proteome</keyword>
<evidence type="ECO:0000313" key="2">
    <source>
        <dbReference type="EMBL" id="CAL1614874.1"/>
    </source>
</evidence>
<dbReference type="Proteomes" id="UP001497482">
    <property type="component" value="Chromosome 9"/>
</dbReference>
<sequence>MGKIPVREPQHMLLLRCRYGGVVMLPMQARLLSPRGKDKLQTSDPPGAPRPRELEKSLDVLPPSESNYRCTTPHCRQVGPQVVFLFARW</sequence>
<dbReference type="EMBL" id="OZ035831">
    <property type="protein sequence ID" value="CAL1614874.1"/>
    <property type="molecule type" value="Genomic_DNA"/>
</dbReference>
<feature type="region of interest" description="Disordered" evidence="1">
    <location>
        <begin position="33"/>
        <end position="60"/>
    </location>
</feature>
<proteinExistence type="predicted"/>
<evidence type="ECO:0000256" key="1">
    <source>
        <dbReference type="SAM" id="MobiDB-lite"/>
    </source>
</evidence>
<organism evidence="2 3">
    <name type="scientific">Knipowitschia caucasica</name>
    <name type="common">Caucasian dwarf goby</name>
    <name type="synonym">Pomatoschistus caucasicus</name>
    <dbReference type="NCBI Taxonomy" id="637954"/>
    <lineage>
        <taxon>Eukaryota</taxon>
        <taxon>Metazoa</taxon>
        <taxon>Chordata</taxon>
        <taxon>Craniata</taxon>
        <taxon>Vertebrata</taxon>
        <taxon>Euteleostomi</taxon>
        <taxon>Actinopterygii</taxon>
        <taxon>Neopterygii</taxon>
        <taxon>Teleostei</taxon>
        <taxon>Neoteleostei</taxon>
        <taxon>Acanthomorphata</taxon>
        <taxon>Gobiaria</taxon>
        <taxon>Gobiiformes</taxon>
        <taxon>Gobioidei</taxon>
        <taxon>Gobiidae</taxon>
        <taxon>Gobiinae</taxon>
        <taxon>Knipowitschia</taxon>
    </lineage>
</organism>
<evidence type="ECO:0000313" key="3">
    <source>
        <dbReference type="Proteomes" id="UP001497482"/>
    </source>
</evidence>
<name>A0AAV2MNG0_KNICA</name>
<accession>A0AAV2MNG0</accession>
<gene>
    <name evidence="2" type="ORF">KC01_LOCUS40902</name>
</gene>
<dbReference type="AlphaFoldDB" id="A0AAV2MNG0"/>